<comment type="cofactor">
    <cofactor evidence="10">
        <name>heme b</name>
        <dbReference type="ChEBI" id="CHEBI:60344"/>
    </cofactor>
    <text evidence="10">Binds 1 heme b (iron(II)-protoporphyrin IX) group per subunit.</text>
</comment>
<feature type="chain" id="PRO_5044976453" description="Peroxidase" evidence="10">
    <location>
        <begin position="27"/>
        <end position="327"/>
    </location>
</feature>
<dbReference type="Gene3D" id="1.10.420.10">
    <property type="entry name" value="Peroxidase, domain 2"/>
    <property type="match status" value="1"/>
</dbReference>
<comment type="function">
    <text evidence="10">Removal of H(2)O(2), oxidation of toxic reductants, biosynthesis and degradation of lignin, suberization, auxin catabolism, response to environmental stresses such as wounding, pathogen attack and oxidative stress.</text>
</comment>
<dbReference type="PROSITE" id="PS50873">
    <property type="entry name" value="PEROXIDASE_4"/>
    <property type="match status" value="1"/>
</dbReference>
<dbReference type="Proteomes" id="UP000826656">
    <property type="component" value="Unassembled WGS sequence"/>
</dbReference>
<dbReference type="InterPro" id="IPR010255">
    <property type="entry name" value="Haem_peroxidase_sf"/>
</dbReference>
<keyword evidence="10" id="KW-0732">Signal</keyword>
<proteinExistence type="inferred from homology"/>
<evidence type="ECO:0000256" key="7">
    <source>
        <dbReference type="ARBA" id="ARBA00023004"/>
    </source>
</evidence>
<comment type="similarity">
    <text evidence="10">Belongs to the peroxidase family. Classical plant (class III) peroxidase subfamily.</text>
</comment>
<evidence type="ECO:0000256" key="3">
    <source>
        <dbReference type="ARBA" id="ARBA00022559"/>
    </source>
</evidence>
<name>A0ABQ7WU24_SOLTU</name>
<evidence type="ECO:0000256" key="6">
    <source>
        <dbReference type="ARBA" id="ARBA00023002"/>
    </source>
</evidence>
<keyword evidence="9" id="KW-0325">Glycoprotein</keyword>
<dbReference type="SUPFAM" id="SSF48113">
    <property type="entry name" value="Heme-dependent peroxidases"/>
    <property type="match status" value="1"/>
</dbReference>
<keyword evidence="6 10" id="KW-0560">Oxidoreductase</keyword>
<dbReference type="Gene3D" id="1.10.520.10">
    <property type="match status" value="1"/>
</dbReference>
<keyword evidence="7 10" id="KW-0408">Iron</keyword>
<comment type="catalytic activity">
    <reaction evidence="1 10">
        <text>2 a phenolic donor + H2O2 = 2 a phenolic radical donor + 2 H2O</text>
        <dbReference type="Rhea" id="RHEA:56136"/>
        <dbReference type="ChEBI" id="CHEBI:15377"/>
        <dbReference type="ChEBI" id="CHEBI:16240"/>
        <dbReference type="ChEBI" id="CHEBI:139520"/>
        <dbReference type="ChEBI" id="CHEBI:139521"/>
        <dbReference type="EC" id="1.11.1.7"/>
    </reaction>
</comment>
<evidence type="ECO:0000256" key="10">
    <source>
        <dbReference type="RuleBase" id="RU362060"/>
    </source>
</evidence>
<evidence type="ECO:0000256" key="5">
    <source>
        <dbReference type="ARBA" id="ARBA00022723"/>
    </source>
</evidence>
<evidence type="ECO:0000256" key="9">
    <source>
        <dbReference type="ARBA" id="ARBA00023180"/>
    </source>
</evidence>
<evidence type="ECO:0000256" key="8">
    <source>
        <dbReference type="ARBA" id="ARBA00023157"/>
    </source>
</evidence>
<keyword evidence="3 10" id="KW-0575">Peroxidase</keyword>
<comment type="subcellular location">
    <subcellularLocation>
        <location evidence="10">Secreted</location>
    </subcellularLocation>
</comment>
<dbReference type="InterPro" id="IPR000823">
    <property type="entry name" value="Peroxidase_pln"/>
</dbReference>
<evidence type="ECO:0000313" key="14">
    <source>
        <dbReference type="Proteomes" id="UP000826656"/>
    </source>
</evidence>
<feature type="signal peptide" evidence="10">
    <location>
        <begin position="1"/>
        <end position="26"/>
    </location>
</feature>
<keyword evidence="14" id="KW-1185">Reference proteome</keyword>
<dbReference type="InterPro" id="IPR033905">
    <property type="entry name" value="Secretory_peroxidase"/>
</dbReference>
<dbReference type="PANTHER" id="PTHR31517:SF81">
    <property type="entry name" value="PEROXIDASE"/>
    <property type="match status" value="1"/>
</dbReference>
<dbReference type="CDD" id="cd00693">
    <property type="entry name" value="secretory_peroxidase"/>
    <property type="match status" value="1"/>
</dbReference>
<comment type="caution">
    <text evidence="13">The sequence shown here is derived from an EMBL/GenBank/DDBJ whole genome shotgun (WGS) entry which is preliminary data.</text>
</comment>
<organism evidence="13 14">
    <name type="scientific">Solanum tuberosum</name>
    <name type="common">Potato</name>
    <dbReference type="NCBI Taxonomy" id="4113"/>
    <lineage>
        <taxon>Eukaryota</taxon>
        <taxon>Viridiplantae</taxon>
        <taxon>Streptophyta</taxon>
        <taxon>Embryophyta</taxon>
        <taxon>Tracheophyta</taxon>
        <taxon>Spermatophyta</taxon>
        <taxon>Magnoliopsida</taxon>
        <taxon>eudicotyledons</taxon>
        <taxon>Gunneridae</taxon>
        <taxon>Pentapetalae</taxon>
        <taxon>asterids</taxon>
        <taxon>lamiids</taxon>
        <taxon>Solanales</taxon>
        <taxon>Solanaceae</taxon>
        <taxon>Solanoideae</taxon>
        <taxon>Solaneae</taxon>
        <taxon>Solanum</taxon>
    </lineage>
</organism>
<evidence type="ECO:0000256" key="2">
    <source>
        <dbReference type="ARBA" id="ARBA00012313"/>
    </source>
</evidence>
<keyword evidence="10" id="KW-0376">Hydrogen peroxide</keyword>
<dbReference type="PRINTS" id="PR00461">
    <property type="entry name" value="PLPEROXIDASE"/>
</dbReference>
<dbReference type="PANTHER" id="PTHR31517">
    <property type="match status" value="1"/>
</dbReference>
<dbReference type="PRINTS" id="PR00458">
    <property type="entry name" value="PEROXIDASE"/>
</dbReference>
<keyword evidence="10" id="KW-0106">Calcium</keyword>
<evidence type="ECO:0000256" key="4">
    <source>
        <dbReference type="ARBA" id="ARBA00022617"/>
    </source>
</evidence>
<feature type="compositionally biased region" description="Polar residues" evidence="11">
    <location>
        <begin position="154"/>
        <end position="166"/>
    </location>
</feature>
<dbReference type="InterPro" id="IPR002016">
    <property type="entry name" value="Haem_peroxidase"/>
</dbReference>
<feature type="region of interest" description="Disordered" evidence="11">
    <location>
        <begin position="145"/>
        <end position="166"/>
    </location>
</feature>
<protein>
    <recommendedName>
        <fullName evidence="2 10">Peroxidase</fullName>
        <ecNumber evidence="2 10">1.11.1.7</ecNumber>
    </recommendedName>
</protein>
<sequence>MQMIKVALVIILVFFFCSNNNDQVEGQVSYGFYDKVCPQVENIVRDGVQSMSLSDPTTPSALLRLMFHDCQVQGCDGSILVDLESNSYYKSEMRSSRNLGIRKREVVNLLKSVVEAQCPQQVSCADILILAAREAISVSGGPRIDVPLGRRDSSNPPNSSLADSSLPPSNLGVNDMLQLFAQIGLSLEESVAINGAHTLGITHCFSIESRLYDESKNDEPNEHEFELYLKLSCPKGSLTSNVSFVLNEPTTLTFDNHYFINAINGRGVLRIDAEIPFHPLTALYVQCFAADQDAFFKAFSSAFVKLSTYGVLTGSQGMIRRHCNALS</sequence>
<evidence type="ECO:0000256" key="11">
    <source>
        <dbReference type="SAM" id="MobiDB-lite"/>
    </source>
</evidence>
<gene>
    <name evidence="13" type="ORF">KY290_003854</name>
</gene>
<evidence type="ECO:0000259" key="12">
    <source>
        <dbReference type="PROSITE" id="PS50873"/>
    </source>
</evidence>
<keyword evidence="5 10" id="KW-0479">Metal-binding</keyword>
<keyword evidence="10" id="KW-0964">Secreted</keyword>
<keyword evidence="8" id="KW-1015">Disulfide bond</keyword>
<keyword evidence="4 10" id="KW-0349">Heme</keyword>
<comment type="cofactor">
    <cofactor evidence="10">
        <name>Ca(2+)</name>
        <dbReference type="ChEBI" id="CHEBI:29108"/>
    </cofactor>
    <text evidence="10">Binds 2 calcium ions per subunit.</text>
</comment>
<dbReference type="Pfam" id="PF00141">
    <property type="entry name" value="peroxidase"/>
    <property type="match status" value="1"/>
</dbReference>
<feature type="domain" description="Plant heme peroxidase family profile" evidence="12">
    <location>
        <begin position="27"/>
        <end position="327"/>
    </location>
</feature>
<dbReference type="EC" id="1.11.1.7" evidence="2 10"/>
<dbReference type="EMBL" id="JAIVGD010000001">
    <property type="protein sequence ID" value="KAH0784256.1"/>
    <property type="molecule type" value="Genomic_DNA"/>
</dbReference>
<accession>A0ABQ7WU24</accession>
<evidence type="ECO:0000313" key="13">
    <source>
        <dbReference type="EMBL" id="KAH0784256.1"/>
    </source>
</evidence>
<evidence type="ECO:0000256" key="1">
    <source>
        <dbReference type="ARBA" id="ARBA00000189"/>
    </source>
</evidence>
<reference evidence="13 14" key="1">
    <citation type="journal article" date="2021" name="bioRxiv">
        <title>Chromosome-scale and haplotype-resolved genome assembly of a tetraploid potato cultivar.</title>
        <authorList>
            <person name="Sun H."/>
            <person name="Jiao W.-B."/>
            <person name="Krause K."/>
            <person name="Campoy J.A."/>
            <person name="Goel M."/>
            <person name="Folz-Donahue K."/>
            <person name="Kukat C."/>
            <person name="Huettel B."/>
            <person name="Schneeberger K."/>
        </authorList>
    </citation>
    <scope>NUCLEOTIDE SEQUENCE [LARGE SCALE GENOMIC DNA]</scope>
    <source>
        <strain evidence="13">SolTubOtavaFocal</strain>
        <tissue evidence="13">Leaves</tissue>
    </source>
</reference>